<evidence type="ECO:0000313" key="2">
    <source>
        <dbReference type="Proteomes" id="UP001062846"/>
    </source>
</evidence>
<gene>
    <name evidence="1" type="ORF">RHMOL_Rhmol10G0071700</name>
</gene>
<sequence length="391" mass="44732">MAKKAMALVDELTPDVLMDILSRLPAKSLLRCKSVSKYWYSLILNRNFISLHHTRAQPYYYIHLNLIPSGATESSMYLVPNETSIEQVDLSFTGPHLKEFCHGGSSRGLMCLFKKSNIVICNPAMRESRLLPRPPFATLSTTYLGFAFIPQTNDYIVVRLATLYESDLKPFDSYDDDEAFRMHIRSTHTSVEHKVQIYSMSTDSWKEIGGMVPNYFLNSRSRTRISLDGVFYWLSYSSNDFSANVCIINALNMVGELFERISLPAGICHEFPDLCLLDDSLALVASKDDCHLEVTCFDVWLMDKYGVEEGWTKRYTIGPLSGCDFFVIGFRPNNEILVAGGNDREFVSYNLSTHDMKEYKQLCNWSESFYLQQVFSYSESLVSVRRQVDLT</sequence>
<dbReference type="Proteomes" id="UP001062846">
    <property type="component" value="Chromosome 10"/>
</dbReference>
<keyword evidence="2" id="KW-1185">Reference proteome</keyword>
<comment type="caution">
    <text evidence="1">The sequence shown here is derived from an EMBL/GenBank/DDBJ whole genome shotgun (WGS) entry which is preliminary data.</text>
</comment>
<reference evidence="1" key="1">
    <citation type="submission" date="2022-02" db="EMBL/GenBank/DDBJ databases">
        <title>Plant Genome Project.</title>
        <authorList>
            <person name="Zhang R.-G."/>
        </authorList>
    </citation>
    <scope>NUCLEOTIDE SEQUENCE</scope>
    <source>
        <strain evidence="1">AT1</strain>
    </source>
</reference>
<name>A0ACC0LZX5_RHOML</name>
<dbReference type="EMBL" id="CM046397">
    <property type="protein sequence ID" value="KAI8534215.1"/>
    <property type="molecule type" value="Genomic_DNA"/>
</dbReference>
<evidence type="ECO:0000313" key="1">
    <source>
        <dbReference type="EMBL" id="KAI8534215.1"/>
    </source>
</evidence>
<proteinExistence type="predicted"/>
<organism evidence="1 2">
    <name type="scientific">Rhododendron molle</name>
    <name type="common">Chinese azalea</name>
    <name type="synonym">Azalea mollis</name>
    <dbReference type="NCBI Taxonomy" id="49168"/>
    <lineage>
        <taxon>Eukaryota</taxon>
        <taxon>Viridiplantae</taxon>
        <taxon>Streptophyta</taxon>
        <taxon>Embryophyta</taxon>
        <taxon>Tracheophyta</taxon>
        <taxon>Spermatophyta</taxon>
        <taxon>Magnoliopsida</taxon>
        <taxon>eudicotyledons</taxon>
        <taxon>Gunneridae</taxon>
        <taxon>Pentapetalae</taxon>
        <taxon>asterids</taxon>
        <taxon>Ericales</taxon>
        <taxon>Ericaceae</taxon>
        <taxon>Ericoideae</taxon>
        <taxon>Rhodoreae</taxon>
        <taxon>Rhododendron</taxon>
    </lineage>
</organism>
<protein>
    <submittedName>
        <fullName evidence="1">Uncharacterized protein</fullName>
    </submittedName>
</protein>
<accession>A0ACC0LZX5</accession>